<dbReference type="GO" id="GO:0047480">
    <property type="term" value="F:UDP-N-acetylmuramoyl-tripeptide-D-alanyl-D-alanine ligase activity"/>
    <property type="evidence" value="ECO:0007669"/>
    <property type="project" value="UniProtKB-EC"/>
</dbReference>
<dbReference type="PANTHER" id="PTHR43024">
    <property type="entry name" value="UDP-N-ACETYLMURAMOYL-TRIPEPTIDE--D-ALANYL-D-ALANINE LIGASE"/>
    <property type="match status" value="1"/>
</dbReference>
<feature type="transmembrane region" description="Helical" evidence="4">
    <location>
        <begin position="6"/>
        <end position="26"/>
    </location>
</feature>
<keyword evidence="1 7" id="KW-0436">Ligase</keyword>
<protein>
    <submittedName>
        <fullName evidence="7">UDP-N-acetylmuramoyl-tripeptide--D-alanyl-D-alanine ligase</fullName>
        <ecNumber evidence="7">6.3.2.10</ecNumber>
    </submittedName>
</protein>
<feature type="domain" description="Mur ligase C-terminal" evidence="5">
    <location>
        <begin position="393"/>
        <end position="513"/>
    </location>
</feature>
<evidence type="ECO:0000313" key="8">
    <source>
        <dbReference type="Proteomes" id="UP000005017"/>
    </source>
</evidence>
<accession>D2MN67</accession>
<dbReference type="SUPFAM" id="SSF53623">
    <property type="entry name" value="MurD-like peptide ligases, catalytic domain"/>
    <property type="match status" value="1"/>
</dbReference>
<keyword evidence="3" id="KW-0067">ATP-binding</keyword>
<proteinExistence type="predicted"/>
<feature type="transmembrane region" description="Helical" evidence="4">
    <location>
        <begin position="133"/>
        <end position="154"/>
    </location>
</feature>
<dbReference type="RefSeq" id="WP_006626838.1">
    <property type="nucleotide sequence ID" value="NZ_ADFR01000003.1"/>
</dbReference>
<organism evidence="7 8">
    <name type="scientific">Bulleidia extructa W1219</name>
    <dbReference type="NCBI Taxonomy" id="679192"/>
    <lineage>
        <taxon>Bacteria</taxon>
        <taxon>Bacillati</taxon>
        <taxon>Bacillota</taxon>
        <taxon>Erysipelotrichia</taxon>
        <taxon>Erysipelotrichales</taxon>
        <taxon>Erysipelotrichaceae</taxon>
        <taxon>Bulleidia</taxon>
    </lineage>
</organism>
<dbReference type="PANTHER" id="PTHR43024:SF1">
    <property type="entry name" value="UDP-N-ACETYLMURAMOYL-TRIPEPTIDE--D-ALANYL-D-ALANINE LIGASE"/>
    <property type="match status" value="1"/>
</dbReference>
<evidence type="ECO:0000256" key="1">
    <source>
        <dbReference type="ARBA" id="ARBA00022598"/>
    </source>
</evidence>
<dbReference type="Pfam" id="PF02875">
    <property type="entry name" value="Mur_ligase_C"/>
    <property type="match status" value="1"/>
</dbReference>
<evidence type="ECO:0000256" key="4">
    <source>
        <dbReference type="SAM" id="Phobius"/>
    </source>
</evidence>
<dbReference type="Pfam" id="PF08245">
    <property type="entry name" value="Mur_ligase_M"/>
    <property type="match status" value="1"/>
</dbReference>
<dbReference type="InterPro" id="IPR036565">
    <property type="entry name" value="Mur-like_cat_sf"/>
</dbReference>
<keyword evidence="2" id="KW-0547">Nucleotide-binding</keyword>
<keyword evidence="4" id="KW-0472">Membrane</keyword>
<dbReference type="InterPro" id="IPR036615">
    <property type="entry name" value="Mur_ligase_C_dom_sf"/>
</dbReference>
<feature type="domain" description="Mur ligase central" evidence="6">
    <location>
        <begin position="183"/>
        <end position="371"/>
    </location>
</feature>
<evidence type="ECO:0000256" key="2">
    <source>
        <dbReference type="ARBA" id="ARBA00022741"/>
    </source>
</evidence>
<dbReference type="eggNOG" id="COG0770">
    <property type="taxonomic scope" value="Bacteria"/>
</dbReference>
<keyword evidence="4" id="KW-0812">Transmembrane</keyword>
<dbReference type="Gene3D" id="3.90.190.20">
    <property type="entry name" value="Mur ligase, C-terminal domain"/>
    <property type="match status" value="1"/>
</dbReference>
<evidence type="ECO:0000259" key="5">
    <source>
        <dbReference type="Pfam" id="PF02875"/>
    </source>
</evidence>
<dbReference type="AlphaFoldDB" id="D2MN67"/>
<feature type="transmembrane region" description="Helical" evidence="4">
    <location>
        <begin position="72"/>
        <end position="90"/>
    </location>
</feature>
<dbReference type="EC" id="6.3.2.10" evidence="7"/>
<reference evidence="8" key="1">
    <citation type="submission" date="2009-12" db="EMBL/GenBank/DDBJ databases">
        <title>Sequence of Clostridiales genomosp. BVAB3 str. UPII9-5.</title>
        <authorList>
            <person name="Madupu R."/>
            <person name="Durkin A.S."/>
            <person name="Torralba M."/>
            <person name="Methe B."/>
            <person name="Sutton G.G."/>
            <person name="Strausberg R.L."/>
            <person name="Nelson K.E."/>
        </authorList>
    </citation>
    <scope>NUCLEOTIDE SEQUENCE [LARGE SCALE GENOMIC DNA]</scope>
    <source>
        <strain evidence="8">W1219</strain>
    </source>
</reference>
<dbReference type="SUPFAM" id="SSF53244">
    <property type="entry name" value="MurD-like peptide ligases, peptide-binding domain"/>
    <property type="match status" value="1"/>
</dbReference>
<name>D2MN67_9FIRM</name>
<evidence type="ECO:0000259" key="6">
    <source>
        <dbReference type="Pfam" id="PF08245"/>
    </source>
</evidence>
<dbReference type="InterPro" id="IPR013221">
    <property type="entry name" value="Mur_ligase_cen"/>
</dbReference>
<evidence type="ECO:0000256" key="3">
    <source>
        <dbReference type="ARBA" id="ARBA00022840"/>
    </source>
</evidence>
<dbReference type="Proteomes" id="UP000005017">
    <property type="component" value="Unassembled WGS sequence"/>
</dbReference>
<dbReference type="Gene3D" id="3.40.1190.10">
    <property type="entry name" value="Mur-like, catalytic domain"/>
    <property type="match status" value="1"/>
</dbReference>
<feature type="transmembrane region" description="Helical" evidence="4">
    <location>
        <begin position="111"/>
        <end position="127"/>
    </location>
</feature>
<gene>
    <name evidence="7" type="primary">murF</name>
    <name evidence="7" type="ORF">HMPREF9013_0084</name>
</gene>
<dbReference type="STRING" id="679192.HMPREF9013_0084"/>
<dbReference type="EMBL" id="ADFR01000003">
    <property type="protein sequence ID" value="EFC05889.1"/>
    <property type="molecule type" value="Genomic_DNA"/>
</dbReference>
<keyword evidence="8" id="KW-1185">Reference proteome</keyword>
<feature type="transmembrane region" description="Helical" evidence="4">
    <location>
        <begin position="47"/>
        <end position="66"/>
    </location>
</feature>
<sequence length="523" mass="61025">MIWIGLEAVLFFFGFYLEFQYVLHMFQQNRYEIHRFYHWMSDQRKEIQEELWFPFGVAIIGVFWAFIPNLSIKWIGLMALSFLVMVMNHFQNQFHITIKPLVFTARVKRQLFISAWLVGVTIFSLIYFQLDYLWLLCLVFTPWLFMYVVGWMTWPFEKMLQQYYIHLGKKRLYAQRDLIKIGITGSYGKTSTKNIIQSIVREEYHSLMTPASYNTPMGITMTIRNYLKPIHQVFVCEMGADHVGEITRLMKYVQPQIGVVTSVGPQHLLTFGSLENIIHEKMQMIERLPKDGLGVINLDNDYIRQYRVKNSVPLISFGIQSEDVDYRAVKISYTTTGSYFTVVHAKEEVAFHTKLLGELNIMNILSGIVVARHLGISWKSLQRAVANMEQVEHRLELKKINGHRFIDDAFNANPIGAKMALEVLSMMPGKRYIITPGMIDLGKKQDEYNREFGKRMKHFVDEVILVGPKQTKAIQEGLAEMNFDADHIHVYQTVQEALAYVYEHADEHDTILLENDLPEAFSR</sequence>
<dbReference type="OrthoDB" id="9801978at2"/>
<dbReference type="InterPro" id="IPR004101">
    <property type="entry name" value="Mur_ligase_C"/>
</dbReference>
<evidence type="ECO:0000313" key="7">
    <source>
        <dbReference type="EMBL" id="EFC05889.1"/>
    </source>
</evidence>
<dbReference type="InterPro" id="IPR051046">
    <property type="entry name" value="MurCDEF_CellWall_CoF430Synth"/>
</dbReference>
<dbReference type="GO" id="GO:0005524">
    <property type="term" value="F:ATP binding"/>
    <property type="evidence" value="ECO:0007669"/>
    <property type="project" value="UniProtKB-KW"/>
</dbReference>
<keyword evidence="4" id="KW-1133">Transmembrane helix</keyword>
<comment type="caution">
    <text evidence="7">The sequence shown here is derived from an EMBL/GenBank/DDBJ whole genome shotgun (WGS) entry which is preliminary data.</text>
</comment>